<protein>
    <submittedName>
        <fullName evidence="1">Uncharacterized protein</fullName>
    </submittedName>
</protein>
<dbReference type="Proteomes" id="UP000004358">
    <property type="component" value="Unassembled WGS sequence"/>
</dbReference>
<name>A3ZTP9_9BACT</name>
<sequence length="257" mass="28805">MTEVEKSTFARHGRFADRRAKRESLGVRTSLEDGTLARCASKGKRLAIRTRIEVANRIPSLALRASVLLVRNCATSKKRQRGNAASADKEVANSHSINASIMAFDDSNQPPQPDPVGYLLTWTVFGTWLPGDKRGWVRRNQGDQLPDEVRERYAGANMSEATTLLDNRQRKLVEETIRAHCSHRGWELHAVNCRSNQFACRRFRNHAAQGGSAATQGVDCAEAERAWPEEKEMVDRAWKRSVFELPEEFGGGGCLRD</sequence>
<reference evidence="1 2" key="1">
    <citation type="submission" date="2006-02" db="EMBL/GenBank/DDBJ databases">
        <authorList>
            <person name="Amann R."/>
            <person name="Ferriera S."/>
            <person name="Johnson J."/>
            <person name="Kravitz S."/>
            <person name="Halpern A."/>
            <person name="Remington K."/>
            <person name="Beeson K."/>
            <person name="Tran B."/>
            <person name="Rogers Y.-H."/>
            <person name="Friedman R."/>
            <person name="Venter J.C."/>
        </authorList>
    </citation>
    <scope>NUCLEOTIDE SEQUENCE [LARGE SCALE GENOMIC DNA]</scope>
    <source>
        <strain evidence="1 2">DSM 3645</strain>
    </source>
</reference>
<dbReference type="EMBL" id="AANZ01000011">
    <property type="protein sequence ID" value="EAQ79951.1"/>
    <property type="molecule type" value="Genomic_DNA"/>
</dbReference>
<proteinExistence type="predicted"/>
<evidence type="ECO:0000313" key="2">
    <source>
        <dbReference type="Proteomes" id="UP000004358"/>
    </source>
</evidence>
<comment type="caution">
    <text evidence="1">The sequence shown here is derived from an EMBL/GenBank/DDBJ whole genome shotgun (WGS) entry which is preliminary data.</text>
</comment>
<dbReference type="HOGENOM" id="CLU_1080384_0_0_0"/>
<accession>A3ZTP9</accession>
<dbReference type="AlphaFoldDB" id="A3ZTP9"/>
<evidence type="ECO:0000313" key="1">
    <source>
        <dbReference type="EMBL" id="EAQ79951.1"/>
    </source>
</evidence>
<gene>
    <name evidence="1" type="ORF">DSM3645_04995</name>
</gene>
<dbReference type="RefSeq" id="WP_002654594.1">
    <property type="nucleotide sequence ID" value="NZ_CH672377.1"/>
</dbReference>
<organism evidence="1 2">
    <name type="scientific">Blastopirellula marina DSM 3645</name>
    <dbReference type="NCBI Taxonomy" id="314230"/>
    <lineage>
        <taxon>Bacteria</taxon>
        <taxon>Pseudomonadati</taxon>
        <taxon>Planctomycetota</taxon>
        <taxon>Planctomycetia</taxon>
        <taxon>Pirellulales</taxon>
        <taxon>Pirellulaceae</taxon>
        <taxon>Blastopirellula</taxon>
    </lineage>
</organism>